<dbReference type="SUPFAM" id="SSF47370">
    <property type="entry name" value="Bromodomain"/>
    <property type="match status" value="1"/>
</dbReference>
<dbReference type="AlphaFoldDB" id="A0A1B6FE64"/>
<gene>
    <name evidence="3" type="ORF">g.31665</name>
</gene>
<feature type="compositionally biased region" description="Basic and acidic residues" evidence="2">
    <location>
        <begin position="284"/>
        <end position="294"/>
    </location>
</feature>
<accession>A0A1B6FE64</accession>
<evidence type="ECO:0000256" key="2">
    <source>
        <dbReference type="SAM" id="MobiDB-lite"/>
    </source>
</evidence>
<proteinExistence type="predicted"/>
<keyword evidence="1" id="KW-0103">Bromodomain</keyword>
<organism evidence="3">
    <name type="scientific">Cuerna arida</name>
    <dbReference type="NCBI Taxonomy" id="1464854"/>
    <lineage>
        <taxon>Eukaryota</taxon>
        <taxon>Metazoa</taxon>
        <taxon>Ecdysozoa</taxon>
        <taxon>Arthropoda</taxon>
        <taxon>Hexapoda</taxon>
        <taxon>Insecta</taxon>
        <taxon>Pterygota</taxon>
        <taxon>Neoptera</taxon>
        <taxon>Paraneoptera</taxon>
        <taxon>Hemiptera</taxon>
        <taxon>Auchenorrhyncha</taxon>
        <taxon>Membracoidea</taxon>
        <taxon>Cicadellidae</taxon>
        <taxon>Cicadellinae</taxon>
        <taxon>Proconiini</taxon>
        <taxon>Cuerna</taxon>
    </lineage>
</organism>
<evidence type="ECO:0000256" key="1">
    <source>
        <dbReference type="ARBA" id="ARBA00023117"/>
    </source>
</evidence>
<protein>
    <recommendedName>
        <fullName evidence="4">Bromo domain-containing protein</fullName>
    </recommendedName>
</protein>
<dbReference type="EMBL" id="GECZ01021277">
    <property type="protein sequence ID" value="JAS48492.1"/>
    <property type="molecule type" value="Transcribed_RNA"/>
</dbReference>
<feature type="compositionally biased region" description="Basic and acidic residues" evidence="2">
    <location>
        <begin position="263"/>
        <end position="274"/>
    </location>
</feature>
<reference evidence="3" key="1">
    <citation type="submission" date="2015-11" db="EMBL/GenBank/DDBJ databases">
        <title>De novo transcriptome assembly of four potential Pierce s Disease insect vectors from Arizona vineyards.</title>
        <authorList>
            <person name="Tassone E.E."/>
        </authorList>
    </citation>
    <scope>NUCLEOTIDE SEQUENCE</scope>
</reference>
<dbReference type="InterPro" id="IPR036427">
    <property type="entry name" value="Bromodomain-like_sf"/>
</dbReference>
<feature type="region of interest" description="Disordered" evidence="2">
    <location>
        <begin position="257"/>
        <end position="303"/>
    </location>
</feature>
<sequence>MMNDTEKSTVQRIPENDKMALTLVEGEQSCQESTQVENQLRNRLAKLSINLKNGSNLRLLHILDGESLQSLFMLNPECQIKILEETYLNQTRCGYNNFKIKSDCCPLKKVSKTSSSNKSESNSIEQFSLKDETALEPKFNILSNSNFPKVIYKSSSNCSEDTLVNSNIKCLFVPTLNGLKDDYSDPIFQNTKMIEKIKILKNEEIPASDPSSNEYVTKRSLLRRQPVNACSDKNHNELDSDFEFTLKEENIVSFVCSPTPPRKFKDQSDHKFDNDPSNNDSDQESDKHSERSSSKGDSVSETVSNFSYKSNSIGDMIMSGTRVHDWPKLNNLVWHPPTQQNSLDLNSINKPNVYSLPSSNDLMRPNLHQNIDFHEPVNHNSFLSNQNRLKSSCAQETILFREASLRGCYNLEAILKEINPSLPVVEQEVVKVKEAIFSSIRSKQNNDCLISDSVCSIMDLIKLWIKLNAHFERDDFRNVLEMSGCDNSVFHEFLQWQYVSRMFIEKMIHVLKKISHRNTADMNSISFNHSGYLRTPAYELSFNNVNHSSGNDSKDNKFTSSKLDLTQTKHWKQRRFQLDQTNQEVTETKNKRLLRSNLTVTNTFNSFQLPVNGNTEMVFGQGDNRLSCYNRDFNFDNKNSKMAGKLSNFSEDFSQFSHSSKFIKDTSVLTGVLEKKEPIKRPLINPMKEPCGMKGETNMYVPRLVNENLNCPSINLMNSSVSHRCSINTSNIPTVPPFCNNQPCFINSNQCLPNFGQCQSLKKANPIHCIDTDLGENCIKSNYMKPGSYNPPQKPLTYQKVINNNLPIEDMPVVGIPFLYSNTQTPALIVEVSKSFDTSQSNPSQTHAVLTESRSDDTWKVALSLAESFRESMIASKCSSNPNLKVSETVSLKSHFLLSDEFSQHSSNNEFKLDSENEDSNVFDKSASADIAIPVVEPKLKTTDWLTKSFDCTPPETDRENINAETKYVRSDCESNGINKDCDSISHQDKVKHKHCMPVSPEEDRQKDSLNIDRGLNTVAHTPKTPHVNSIYQDAGSGFNFRKPKKNKKLRDEYTNVFENKPTLLYRKPKSIFKRSMTKHMFCKLEEIFNYIWNTKLCDFDGVDIKPEQDMGRLDYKIRNPLYIQVLKCKLANHSYDTLEQALTDFQQFFLGVKGRNKGDKQCIEVVGFMEQCFLNLVEKHFGLLYQPAPQYFGPIGMAPSLKPRRPKKAPRRF</sequence>
<name>A0A1B6FE64_9HEMI</name>
<evidence type="ECO:0000313" key="3">
    <source>
        <dbReference type="EMBL" id="JAS48492.1"/>
    </source>
</evidence>
<evidence type="ECO:0008006" key="4">
    <source>
        <dbReference type="Google" id="ProtNLM"/>
    </source>
</evidence>